<dbReference type="GO" id="GO:0043531">
    <property type="term" value="F:ADP binding"/>
    <property type="evidence" value="ECO:0007669"/>
    <property type="project" value="InterPro"/>
</dbReference>
<dbReference type="RefSeq" id="WP_126630111.1">
    <property type="nucleotide sequence ID" value="NZ_BIFT01000002.1"/>
</dbReference>
<dbReference type="Gene3D" id="3.40.50.300">
    <property type="entry name" value="P-loop containing nucleotide triphosphate hydrolases"/>
    <property type="match status" value="1"/>
</dbReference>
<dbReference type="SUPFAM" id="SSF52540">
    <property type="entry name" value="P-loop containing nucleoside triphosphate hydrolases"/>
    <property type="match status" value="1"/>
</dbReference>
<comment type="caution">
    <text evidence="2">The sequence shown here is derived from an EMBL/GenBank/DDBJ whole genome shotgun (WGS) entry which is preliminary data.</text>
</comment>
<name>A0A402BEZ2_9CHLR</name>
<dbReference type="InterPro" id="IPR001387">
    <property type="entry name" value="Cro/C1-type_HTH"/>
</dbReference>
<dbReference type="InterPro" id="IPR027417">
    <property type="entry name" value="P-loop_NTPase"/>
</dbReference>
<dbReference type="SMART" id="SM00530">
    <property type="entry name" value="HTH_XRE"/>
    <property type="match status" value="1"/>
</dbReference>
<organism evidence="2 3">
    <name type="scientific">Dictyobacter alpinus</name>
    <dbReference type="NCBI Taxonomy" id="2014873"/>
    <lineage>
        <taxon>Bacteria</taxon>
        <taxon>Bacillati</taxon>
        <taxon>Chloroflexota</taxon>
        <taxon>Ktedonobacteria</taxon>
        <taxon>Ktedonobacterales</taxon>
        <taxon>Dictyobacteraceae</taxon>
        <taxon>Dictyobacter</taxon>
    </lineage>
</organism>
<dbReference type="PROSITE" id="PS50943">
    <property type="entry name" value="HTH_CROC1"/>
    <property type="match status" value="1"/>
</dbReference>
<dbReference type="PANTHER" id="PTHR35205:SF1">
    <property type="entry name" value="ZU5 DOMAIN-CONTAINING PROTEIN"/>
    <property type="match status" value="1"/>
</dbReference>
<dbReference type="InterPro" id="IPR002182">
    <property type="entry name" value="NB-ARC"/>
</dbReference>
<dbReference type="Gene3D" id="1.10.260.40">
    <property type="entry name" value="lambda repressor-like DNA-binding domains"/>
    <property type="match status" value="1"/>
</dbReference>
<sequence>MPINEFLQRERIRRNWRQRDVADTLGVSILTIHRWERGFQSPSAYYRGKLCALFELGPQELGFAPTLSQALEEETSVALQAEAVFPSATFPPEEIAIWMIPYARNPHFTGRERFFEQLERQFSSQIPDLQSGGQQVVLTRVQVLKGLGGSGKTQIAIEYAYRAREQGCYAHTFWINAVSEETIVAGFLVLAELLSIECMQQDADHHEIVATVLRGLERCEQPWLLIFDNADDLSLVNAFIPLRGKGCILLTTRSNATGSLTSSMEVSTMDVMEGVQFLLRRTQHTLPAEASEIEEATNIVVALAQFPLAIDQAGAYIEETACSLQDYFQIYHQHRYALLARRGKHMGYPESVATIWSLSFQRVEAAHPAAAEFLRLCALLAPDQIPEELLMDGSAYWPPTLQQTVVDRWQFNQLLEVLLAFSLIKRIGRTRQLSLHRLVQVVQLDRMSPEEQRQWAERVVRAVHALSPCDPHNAAIWPTCLRYRAQVEACETLIQHYQLHFPESTELLERAGRYHIEQYKR</sequence>
<dbReference type="InterPro" id="IPR056681">
    <property type="entry name" value="DUF7779"/>
</dbReference>
<reference evidence="3" key="1">
    <citation type="submission" date="2018-12" db="EMBL/GenBank/DDBJ databases">
        <title>Tengunoibacter tsumagoiensis gen. nov., sp. nov., Dictyobacter kobayashii sp. nov., D. alpinus sp. nov., and D. joshuensis sp. nov. and description of Dictyobacteraceae fam. nov. within the order Ktedonobacterales isolated from Tengu-no-mugimeshi.</title>
        <authorList>
            <person name="Wang C.M."/>
            <person name="Zheng Y."/>
            <person name="Sakai Y."/>
            <person name="Toyoda A."/>
            <person name="Minakuchi Y."/>
            <person name="Abe K."/>
            <person name="Yokota A."/>
            <person name="Yabe S."/>
        </authorList>
    </citation>
    <scope>NUCLEOTIDE SEQUENCE [LARGE SCALE GENOMIC DNA]</scope>
    <source>
        <strain evidence="3">Uno16</strain>
    </source>
</reference>
<accession>A0A402BEZ2</accession>
<keyword evidence="3" id="KW-1185">Reference proteome</keyword>
<dbReference type="CDD" id="cd00093">
    <property type="entry name" value="HTH_XRE"/>
    <property type="match status" value="1"/>
</dbReference>
<dbReference type="EMBL" id="BIFT01000002">
    <property type="protein sequence ID" value="GCE29935.1"/>
    <property type="molecule type" value="Genomic_DNA"/>
</dbReference>
<dbReference type="Proteomes" id="UP000287171">
    <property type="component" value="Unassembled WGS sequence"/>
</dbReference>
<protein>
    <recommendedName>
        <fullName evidence="1">HTH cro/C1-type domain-containing protein</fullName>
    </recommendedName>
</protein>
<dbReference type="OrthoDB" id="135595at2"/>
<feature type="domain" description="HTH cro/C1-type" evidence="1">
    <location>
        <begin position="7"/>
        <end position="61"/>
    </location>
</feature>
<dbReference type="GO" id="GO:0003677">
    <property type="term" value="F:DNA binding"/>
    <property type="evidence" value="ECO:0007669"/>
    <property type="project" value="InterPro"/>
</dbReference>
<dbReference type="Pfam" id="PF01381">
    <property type="entry name" value="HTH_3"/>
    <property type="match status" value="1"/>
</dbReference>
<evidence type="ECO:0000313" key="2">
    <source>
        <dbReference type="EMBL" id="GCE29935.1"/>
    </source>
</evidence>
<dbReference type="Pfam" id="PF25000">
    <property type="entry name" value="DUF7779"/>
    <property type="match status" value="1"/>
</dbReference>
<dbReference type="AlphaFoldDB" id="A0A402BEZ2"/>
<dbReference type="InterPro" id="IPR010982">
    <property type="entry name" value="Lambda_DNA-bd_dom_sf"/>
</dbReference>
<proteinExistence type="predicted"/>
<dbReference type="SUPFAM" id="SSF47413">
    <property type="entry name" value="lambda repressor-like DNA-binding domains"/>
    <property type="match status" value="1"/>
</dbReference>
<evidence type="ECO:0000259" key="1">
    <source>
        <dbReference type="PROSITE" id="PS50943"/>
    </source>
</evidence>
<dbReference type="Pfam" id="PF00931">
    <property type="entry name" value="NB-ARC"/>
    <property type="match status" value="1"/>
</dbReference>
<dbReference type="PANTHER" id="PTHR35205">
    <property type="entry name" value="NB-ARC AND TPR DOMAIN PROTEIN"/>
    <property type="match status" value="1"/>
</dbReference>
<evidence type="ECO:0000313" key="3">
    <source>
        <dbReference type="Proteomes" id="UP000287171"/>
    </source>
</evidence>
<gene>
    <name evidence="2" type="ORF">KDA_54190</name>
</gene>